<comment type="caution">
    <text evidence="1">The sequence shown here is derived from an EMBL/GenBank/DDBJ whole genome shotgun (WGS) entry which is preliminary data.</text>
</comment>
<reference evidence="1" key="1">
    <citation type="submission" date="2023-07" db="EMBL/GenBank/DDBJ databases">
        <authorList>
            <person name="Stuckert A."/>
        </authorList>
    </citation>
    <scope>NUCLEOTIDE SEQUENCE</scope>
</reference>
<gene>
    <name evidence="1" type="ORF">RIMI_LOCUS21709436</name>
</gene>
<dbReference type="Proteomes" id="UP001176940">
    <property type="component" value="Unassembled WGS sequence"/>
</dbReference>
<keyword evidence="2" id="KW-1185">Reference proteome</keyword>
<proteinExistence type="predicted"/>
<evidence type="ECO:0000313" key="1">
    <source>
        <dbReference type="EMBL" id="CAJ0966825.1"/>
    </source>
</evidence>
<protein>
    <submittedName>
        <fullName evidence="1">Uncharacterized protein</fullName>
    </submittedName>
</protein>
<organism evidence="1 2">
    <name type="scientific">Ranitomeya imitator</name>
    <name type="common">mimic poison frog</name>
    <dbReference type="NCBI Taxonomy" id="111125"/>
    <lineage>
        <taxon>Eukaryota</taxon>
        <taxon>Metazoa</taxon>
        <taxon>Chordata</taxon>
        <taxon>Craniata</taxon>
        <taxon>Vertebrata</taxon>
        <taxon>Euteleostomi</taxon>
        <taxon>Amphibia</taxon>
        <taxon>Batrachia</taxon>
        <taxon>Anura</taxon>
        <taxon>Neobatrachia</taxon>
        <taxon>Hyloidea</taxon>
        <taxon>Dendrobatidae</taxon>
        <taxon>Dendrobatinae</taxon>
        <taxon>Ranitomeya</taxon>
    </lineage>
</organism>
<evidence type="ECO:0000313" key="2">
    <source>
        <dbReference type="Proteomes" id="UP001176940"/>
    </source>
</evidence>
<accession>A0ABN9MJ60</accession>
<name>A0ABN9MJ60_9NEOB</name>
<sequence length="73" mass="8120">MDMCQRASCGRYPPTFSLPGVQPECGVEAFSLRLLAETTSLLVNHEAVAEERNERLQSNVTFLSLVRKALLPQ</sequence>
<dbReference type="EMBL" id="CAUEEQ010077447">
    <property type="protein sequence ID" value="CAJ0966825.1"/>
    <property type="molecule type" value="Genomic_DNA"/>
</dbReference>